<evidence type="ECO:0000256" key="8">
    <source>
        <dbReference type="ARBA" id="ARBA00022723"/>
    </source>
</evidence>
<evidence type="ECO:0000259" key="14">
    <source>
        <dbReference type="Pfam" id="PF13359"/>
    </source>
</evidence>
<evidence type="ECO:0000256" key="9">
    <source>
        <dbReference type="ARBA" id="ARBA00022801"/>
    </source>
</evidence>
<keyword evidence="8" id="KW-0479">Metal-binding</keyword>
<sequence>WNPGRSAIIREDFLHLTFNQREKLPKSLLKRSGCGQERYEQTRLLNSSIHHMLDPPRTRTRRGTRRKLWVRPGRTSSWWDNFVSGAVEDGEWSENFRMSRASLVALTEQLRPHIEGQTTNMRAPIDPLKRVALTLYYLSDDEGGLRKTANAFGVSRQAVSVILRQTCKAVATHLGPKYIKLPFTEPETEDLVSGFYSAHGMPQCLGAVDSTHIEIKQPSINSADYINSKGRYSVNVQAVCDYRYRFMDVVIKWPGSVHDARVFANSRVNLCFKSGKIPDLKKQIVEEEEPVPIFLLGDSSYPLLPYLMTDFSKGCSTPQEQYFELCLCSGRVVIECAFGRLKARFGALRRPMDINLRDLPHVIYTCFVLHNYCEDSEETVDEQALWEAMQADRDSQPPPQCSDYMSDSNEEGRRVRRVLTKYLDP</sequence>
<feature type="region of interest" description="Disordered" evidence="13">
    <location>
        <begin position="391"/>
        <end position="412"/>
    </location>
</feature>
<accession>A0A3Q3BR94</accession>
<evidence type="ECO:0000256" key="11">
    <source>
        <dbReference type="ARBA" id="ARBA00030126"/>
    </source>
</evidence>
<keyword evidence="7" id="KW-0540">Nuclease</keyword>
<dbReference type="PANTHER" id="PTHR22930:SF85">
    <property type="entry name" value="GH03217P-RELATED"/>
    <property type="match status" value="1"/>
</dbReference>
<dbReference type="GO" id="GO:0046872">
    <property type="term" value="F:metal ion binding"/>
    <property type="evidence" value="ECO:0007669"/>
    <property type="project" value="UniProtKB-KW"/>
</dbReference>
<proteinExistence type="inferred from homology"/>
<dbReference type="GeneTree" id="ENSGT00940000166756"/>
<dbReference type="InterPro" id="IPR027806">
    <property type="entry name" value="HARBI1_dom"/>
</dbReference>
<keyword evidence="16" id="KW-1185">Reference proteome</keyword>
<evidence type="ECO:0000256" key="7">
    <source>
        <dbReference type="ARBA" id="ARBA00022722"/>
    </source>
</evidence>
<evidence type="ECO:0000256" key="3">
    <source>
        <dbReference type="ARBA" id="ARBA00004496"/>
    </source>
</evidence>
<dbReference type="PANTHER" id="PTHR22930">
    <property type="match status" value="1"/>
</dbReference>
<evidence type="ECO:0000256" key="10">
    <source>
        <dbReference type="ARBA" id="ARBA00023242"/>
    </source>
</evidence>
<dbReference type="AlphaFoldDB" id="A0A3Q3BR94"/>
<evidence type="ECO:0000256" key="12">
    <source>
        <dbReference type="ARBA" id="ARBA00045850"/>
    </source>
</evidence>
<dbReference type="PRINTS" id="PR02086">
    <property type="entry name" value="PUTNUCHARBI1"/>
</dbReference>
<evidence type="ECO:0000313" key="16">
    <source>
        <dbReference type="Proteomes" id="UP000264800"/>
    </source>
</evidence>
<dbReference type="Proteomes" id="UP000264800">
    <property type="component" value="Unplaced"/>
</dbReference>
<evidence type="ECO:0000256" key="6">
    <source>
        <dbReference type="ARBA" id="ARBA00022490"/>
    </source>
</evidence>
<dbReference type="GO" id="GO:0004518">
    <property type="term" value="F:nuclease activity"/>
    <property type="evidence" value="ECO:0007669"/>
    <property type="project" value="UniProtKB-KW"/>
</dbReference>
<comment type="cofactor">
    <cofactor evidence="1">
        <name>a divalent metal cation</name>
        <dbReference type="ChEBI" id="CHEBI:60240"/>
    </cofactor>
</comment>
<name>A0A3Q3BR94_KRYMA</name>
<dbReference type="Pfam" id="PF13359">
    <property type="entry name" value="DDE_Tnp_4"/>
    <property type="match status" value="1"/>
</dbReference>
<comment type="similarity">
    <text evidence="4">Belongs to the HARBI1 family.</text>
</comment>
<evidence type="ECO:0000256" key="2">
    <source>
        <dbReference type="ARBA" id="ARBA00004123"/>
    </source>
</evidence>
<dbReference type="GO" id="GO:0005737">
    <property type="term" value="C:cytoplasm"/>
    <property type="evidence" value="ECO:0007669"/>
    <property type="project" value="UniProtKB-SubCell"/>
</dbReference>
<feature type="domain" description="DDE Tnp4" evidence="14">
    <location>
        <begin position="208"/>
        <end position="371"/>
    </location>
</feature>
<organism evidence="15 16">
    <name type="scientific">Kryptolebias marmoratus</name>
    <name type="common">Mangrove killifish</name>
    <name type="synonym">Rivulus marmoratus</name>
    <dbReference type="NCBI Taxonomy" id="37003"/>
    <lineage>
        <taxon>Eukaryota</taxon>
        <taxon>Metazoa</taxon>
        <taxon>Chordata</taxon>
        <taxon>Craniata</taxon>
        <taxon>Vertebrata</taxon>
        <taxon>Euteleostomi</taxon>
        <taxon>Actinopterygii</taxon>
        <taxon>Neopterygii</taxon>
        <taxon>Teleostei</taxon>
        <taxon>Neoteleostei</taxon>
        <taxon>Acanthomorphata</taxon>
        <taxon>Ovalentaria</taxon>
        <taxon>Atherinomorphae</taxon>
        <taxon>Cyprinodontiformes</taxon>
        <taxon>Rivulidae</taxon>
        <taxon>Kryptolebias</taxon>
    </lineage>
</organism>
<comment type="subcellular location">
    <subcellularLocation>
        <location evidence="3">Cytoplasm</location>
    </subcellularLocation>
    <subcellularLocation>
        <location evidence="2">Nucleus</location>
    </subcellularLocation>
</comment>
<keyword evidence="9" id="KW-0378">Hydrolase</keyword>
<reference evidence="15" key="2">
    <citation type="submission" date="2025-09" db="UniProtKB">
        <authorList>
            <consortium name="Ensembl"/>
        </authorList>
    </citation>
    <scope>IDENTIFICATION</scope>
</reference>
<evidence type="ECO:0000256" key="13">
    <source>
        <dbReference type="SAM" id="MobiDB-lite"/>
    </source>
</evidence>
<dbReference type="InterPro" id="IPR026103">
    <property type="entry name" value="HARBI1_animal"/>
</dbReference>
<dbReference type="InterPro" id="IPR045249">
    <property type="entry name" value="HARBI1-like"/>
</dbReference>
<evidence type="ECO:0000256" key="5">
    <source>
        <dbReference type="ARBA" id="ARBA00015519"/>
    </source>
</evidence>
<keyword evidence="6" id="KW-0963">Cytoplasm</keyword>
<dbReference type="Ensembl" id="ENSKMAT00000029513.1">
    <property type="protein sequence ID" value="ENSKMAP00000029149.1"/>
    <property type="gene ID" value="ENSKMAG00000021610.1"/>
</dbReference>
<reference evidence="15" key="1">
    <citation type="submission" date="2025-08" db="UniProtKB">
        <authorList>
            <consortium name="Ensembl"/>
        </authorList>
    </citation>
    <scope>IDENTIFICATION</scope>
</reference>
<evidence type="ECO:0000256" key="4">
    <source>
        <dbReference type="ARBA" id="ARBA00006958"/>
    </source>
</evidence>
<evidence type="ECO:0000313" key="15">
    <source>
        <dbReference type="Ensembl" id="ENSKMAP00000029149.1"/>
    </source>
</evidence>
<evidence type="ECO:0000256" key="1">
    <source>
        <dbReference type="ARBA" id="ARBA00001968"/>
    </source>
</evidence>
<dbReference type="OMA" id="MPQCLGA"/>
<comment type="function">
    <text evidence="12">Transposase-derived protein that may have nuclease activity. Does not have transposase activity.</text>
</comment>
<keyword evidence="10" id="KW-0539">Nucleus</keyword>
<protein>
    <recommendedName>
        <fullName evidence="5">Putative nuclease HARBI1</fullName>
    </recommendedName>
    <alternativeName>
        <fullName evidence="11">Harbinger transposase-derived nuclease</fullName>
    </alternativeName>
</protein>
<dbReference type="GO" id="GO:0005634">
    <property type="term" value="C:nucleus"/>
    <property type="evidence" value="ECO:0007669"/>
    <property type="project" value="UniProtKB-SubCell"/>
</dbReference>
<dbReference type="GO" id="GO:0016787">
    <property type="term" value="F:hydrolase activity"/>
    <property type="evidence" value="ECO:0007669"/>
    <property type="project" value="UniProtKB-KW"/>
</dbReference>